<dbReference type="PROSITE" id="PS00687">
    <property type="entry name" value="ALDEHYDE_DEHYDR_GLU"/>
    <property type="match status" value="1"/>
</dbReference>
<dbReference type="CDD" id="cd07114">
    <property type="entry name" value="ALDH_DhaS"/>
    <property type="match status" value="1"/>
</dbReference>
<dbReference type="FunFam" id="3.40.605.10:FF:000007">
    <property type="entry name" value="NAD/NADP-dependent betaine aldehyde dehydrogenase"/>
    <property type="match status" value="1"/>
</dbReference>
<feature type="domain" description="Aldehyde dehydrogenase" evidence="5">
    <location>
        <begin position="24"/>
        <end position="480"/>
    </location>
</feature>
<dbReference type="InterPro" id="IPR029510">
    <property type="entry name" value="Ald_DH_CS_GLU"/>
</dbReference>
<dbReference type="Proteomes" id="UP000238196">
    <property type="component" value="Unassembled WGS sequence"/>
</dbReference>
<gene>
    <name evidence="6" type="ORF">C4K68_15855</name>
</gene>
<proteinExistence type="inferred from homology"/>
<organism evidence="6 7">
    <name type="scientific">Proteobacteria bacterium 228</name>
    <dbReference type="NCBI Taxonomy" id="2083153"/>
    <lineage>
        <taxon>Bacteria</taxon>
        <taxon>Pseudomonadati</taxon>
        <taxon>Pseudomonadota</taxon>
    </lineage>
</organism>
<dbReference type="PROSITE" id="PS00070">
    <property type="entry name" value="ALDEHYDE_DEHYDR_CYS"/>
    <property type="match status" value="1"/>
</dbReference>
<reference evidence="6 7" key="1">
    <citation type="submission" date="2018-02" db="EMBL/GenBank/DDBJ databases">
        <title>novel marine gammaproteobacteria from coastal saline agro ecosystem.</title>
        <authorList>
            <person name="Krishnan R."/>
            <person name="Ramesh Kumar N."/>
        </authorList>
    </citation>
    <scope>NUCLEOTIDE SEQUENCE [LARGE SCALE GENOMIC DNA]</scope>
    <source>
        <strain evidence="6 7">228</strain>
    </source>
</reference>
<dbReference type="PANTHER" id="PTHR11699">
    <property type="entry name" value="ALDEHYDE DEHYDROGENASE-RELATED"/>
    <property type="match status" value="1"/>
</dbReference>
<dbReference type="Gene3D" id="3.40.605.10">
    <property type="entry name" value="Aldehyde Dehydrogenase, Chain A, domain 1"/>
    <property type="match status" value="1"/>
</dbReference>
<keyword evidence="2 4" id="KW-0560">Oxidoreductase</keyword>
<dbReference type="AlphaFoldDB" id="A0A2S5KP64"/>
<sequence>MSNLERFYNLVDGNYQASATGCWLTTANPYTGADWAEVPQCGIDDVEQAVAAAYRAFSSGPWARLNATARGKLLRRLGDLIARDAEKLAALEVRDNGKLYAEMLGQLRYLPEWYYYFGGLADKIEGGVLPSDKAEVFSYTKREPLGVVVAITPWNSPLMLLTWKLAPALAAGNTVVIKPSEFTSCSTLALMALFKEAGFPDGVVNTVTGFGHEVGTALVSHPLVAKVAFTGGDATGASVYSQAAKNIKHVTLELGGKSPNIIFADAHIENAVKGAISGIFAASGQTCIAGSRLLVQRSVYQQVSEKVVALARTAQLGDPMLSTTQVGPITTLPQRDKVLQYIDVAREGGAECLLGGKRPEAEALANGWFVEPTIFADVHNQMRIAREEVFGPILSIIPFDDDDEALSIANDTPYGLAAGVWTADIRRAFRFTDQIRAGTVWVNTYRAVSFMAPFGGYKQSGIGRENGQVAIDDYLQTKSVWVNLAEEVLNPFVMR</sequence>
<name>A0A2S5KP64_9PROT</name>
<feature type="active site" evidence="3">
    <location>
        <position position="253"/>
    </location>
</feature>
<evidence type="ECO:0000259" key="5">
    <source>
        <dbReference type="Pfam" id="PF00171"/>
    </source>
</evidence>
<evidence type="ECO:0000256" key="3">
    <source>
        <dbReference type="PROSITE-ProRule" id="PRU10007"/>
    </source>
</evidence>
<dbReference type="InterPro" id="IPR016161">
    <property type="entry name" value="Ald_DH/histidinol_DH"/>
</dbReference>
<dbReference type="GO" id="GO:0016620">
    <property type="term" value="F:oxidoreductase activity, acting on the aldehyde or oxo group of donors, NAD or NADP as acceptor"/>
    <property type="evidence" value="ECO:0007669"/>
    <property type="project" value="InterPro"/>
</dbReference>
<dbReference type="InterPro" id="IPR016160">
    <property type="entry name" value="Ald_DH_CS_CYS"/>
</dbReference>
<dbReference type="Pfam" id="PF00171">
    <property type="entry name" value="Aldedh"/>
    <property type="match status" value="1"/>
</dbReference>
<evidence type="ECO:0000256" key="4">
    <source>
        <dbReference type="RuleBase" id="RU003345"/>
    </source>
</evidence>
<dbReference type="OrthoDB" id="5288248at2"/>
<comment type="caution">
    <text evidence="6">The sequence shown here is derived from an EMBL/GenBank/DDBJ whole genome shotgun (WGS) entry which is preliminary data.</text>
</comment>
<dbReference type="FunFam" id="3.40.605.10:FF:000026">
    <property type="entry name" value="Aldehyde dehydrogenase, putative"/>
    <property type="match status" value="1"/>
</dbReference>
<dbReference type="InterPro" id="IPR015590">
    <property type="entry name" value="Aldehyde_DH_dom"/>
</dbReference>
<dbReference type="FunFam" id="3.40.309.10:FF:000012">
    <property type="entry name" value="Betaine aldehyde dehydrogenase"/>
    <property type="match status" value="1"/>
</dbReference>
<dbReference type="SUPFAM" id="SSF53720">
    <property type="entry name" value="ALDH-like"/>
    <property type="match status" value="1"/>
</dbReference>
<evidence type="ECO:0000256" key="2">
    <source>
        <dbReference type="ARBA" id="ARBA00023002"/>
    </source>
</evidence>
<dbReference type="EMBL" id="PRLP01000052">
    <property type="protein sequence ID" value="PPC76425.1"/>
    <property type="molecule type" value="Genomic_DNA"/>
</dbReference>
<evidence type="ECO:0000313" key="7">
    <source>
        <dbReference type="Proteomes" id="UP000238196"/>
    </source>
</evidence>
<evidence type="ECO:0000256" key="1">
    <source>
        <dbReference type="ARBA" id="ARBA00009986"/>
    </source>
</evidence>
<accession>A0A2S5KP64</accession>
<dbReference type="InterPro" id="IPR016162">
    <property type="entry name" value="Ald_DH_N"/>
</dbReference>
<evidence type="ECO:0000313" key="6">
    <source>
        <dbReference type="EMBL" id="PPC76425.1"/>
    </source>
</evidence>
<protein>
    <submittedName>
        <fullName evidence="6">Carnitine dehydratase</fullName>
    </submittedName>
</protein>
<dbReference type="Gene3D" id="3.40.309.10">
    <property type="entry name" value="Aldehyde Dehydrogenase, Chain A, domain 2"/>
    <property type="match status" value="1"/>
</dbReference>
<comment type="similarity">
    <text evidence="1 4">Belongs to the aldehyde dehydrogenase family.</text>
</comment>
<dbReference type="InterPro" id="IPR016163">
    <property type="entry name" value="Ald_DH_C"/>
</dbReference>